<evidence type="ECO:0000256" key="2">
    <source>
        <dbReference type="SAM" id="MobiDB-lite"/>
    </source>
</evidence>
<feature type="compositionally biased region" description="Polar residues" evidence="2">
    <location>
        <begin position="165"/>
        <end position="175"/>
    </location>
</feature>
<reference evidence="3 4" key="1">
    <citation type="submission" date="2017-07" db="EMBL/GenBank/DDBJ databases">
        <authorList>
            <person name="Talla V."/>
            <person name="Backstrom N."/>
        </authorList>
    </citation>
    <scope>NUCLEOTIDE SEQUENCE [LARGE SCALE GENOMIC DNA]</scope>
</reference>
<dbReference type="InterPro" id="IPR018797">
    <property type="entry name" value="FAM98"/>
</dbReference>
<proteinExistence type="inferred from homology"/>
<dbReference type="EMBL" id="FZQP02002890">
    <property type="protein sequence ID" value="VVC96766.1"/>
    <property type="molecule type" value="Genomic_DNA"/>
</dbReference>
<dbReference type="AlphaFoldDB" id="A0A5E4QG31"/>
<accession>A0A5E4QG31</accession>
<feature type="region of interest" description="Disordered" evidence="2">
    <location>
        <begin position="156"/>
        <end position="175"/>
    </location>
</feature>
<dbReference type="PANTHER" id="PTHR31353">
    <property type="entry name" value="FAM98"/>
    <property type="match status" value="1"/>
</dbReference>
<protein>
    <submittedName>
        <fullName evidence="3">Uncharacterized protein</fullName>
    </submittedName>
</protein>
<dbReference type="GO" id="GO:0072669">
    <property type="term" value="C:tRNA-splicing ligase complex"/>
    <property type="evidence" value="ECO:0007669"/>
    <property type="project" value="TreeGrafter"/>
</dbReference>
<dbReference type="Pfam" id="PF10239">
    <property type="entry name" value="DUF2465"/>
    <property type="match status" value="1"/>
</dbReference>
<organism evidence="3 4">
    <name type="scientific">Leptidea sinapis</name>
    <dbReference type="NCBI Taxonomy" id="189913"/>
    <lineage>
        <taxon>Eukaryota</taxon>
        <taxon>Metazoa</taxon>
        <taxon>Ecdysozoa</taxon>
        <taxon>Arthropoda</taxon>
        <taxon>Hexapoda</taxon>
        <taxon>Insecta</taxon>
        <taxon>Pterygota</taxon>
        <taxon>Neoptera</taxon>
        <taxon>Endopterygota</taxon>
        <taxon>Lepidoptera</taxon>
        <taxon>Glossata</taxon>
        <taxon>Ditrysia</taxon>
        <taxon>Papilionoidea</taxon>
        <taxon>Pieridae</taxon>
        <taxon>Dismorphiinae</taxon>
        <taxon>Leptidea</taxon>
    </lineage>
</organism>
<dbReference type="PANTHER" id="PTHR31353:SF1">
    <property type="entry name" value="PROTEIN FAM98B"/>
    <property type="match status" value="1"/>
</dbReference>
<comment type="similarity">
    <text evidence="1">Belongs to the FAM98 family.</text>
</comment>
<keyword evidence="4" id="KW-1185">Reference proteome</keyword>
<evidence type="ECO:0000256" key="1">
    <source>
        <dbReference type="ARBA" id="ARBA00007218"/>
    </source>
</evidence>
<evidence type="ECO:0000313" key="4">
    <source>
        <dbReference type="Proteomes" id="UP000324832"/>
    </source>
</evidence>
<evidence type="ECO:0000313" key="3">
    <source>
        <dbReference type="EMBL" id="VVC96766.1"/>
    </source>
</evidence>
<dbReference type="Proteomes" id="UP000324832">
    <property type="component" value="Unassembled WGS sequence"/>
</dbReference>
<gene>
    <name evidence="3" type="ORF">LSINAPIS_LOCUS8193</name>
</gene>
<name>A0A5E4QG31_9NEOP</name>
<sequence>MENDILDSLNDLGYEGHLVDEAFFGKALDGGPKSMDYTKLVHILSEEIKQLCNVEETVNMINDPDESSTFLLELSHLSSRLQSREDKLLLLDYLISELMAAKIVNVDAPKIETPTARDLKEILITLKFNKPPPNITPEILFSKVEAKVKETIQKEVVRPSERQEGSNTNNIQAQT</sequence>